<name>A0A5B7D421_PORTR</name>
<gene>
    <name evidence="2" type="ORF">E2C01_008863</name>
</gene>
<accession>A0A5B7D421</accession>
<sequence length="135" mass="14658">MPTSLETAAPSEEAQPTLGPSTGFEPVCLETPRTPKHAWFHSTTLPRLTIAGYHLRGDGSPHAQTRQAAAQHSLLRRACQDTLGHHAALPHSSYLTQHHLEALPSVKLTLESPYHHHEAPPSVTFTTSTVTLTPP</sequence>
<evidence type="ECO:0000313" key="3">
    <source>
        <dbReference type="Proteomes" id="UP000324222"/>
    </source>
</evidence>
<protein>
    <submittedName>
        <fullName evidence="2">Uncharacterized protein</fullName>
    </submittedName>
</protein>
<dbReference type="EMBL" id="VSRR010000474">
    <property type="protein sequence ID" value="MPC16051.1"/>
    <property type="molecule type" value="Genomic_DNA"/>
</dbReference>
<dbReference type="Proteomes" id="UP000324222">
    <property type="component" value="Unassembled WGS sequence"/>
</dbReference>
<evidence type="ECO:0000256" key="1">
    <source>
        <dbReference type="SAM" id="MobiDB-lite"/>
    </source>
</evidence>
<proteinExistence type="predicted"/>
<comment type="caution">
    <text evidence="2">The sequence shown here is derived from an EMBL/GenBank/DDBJ whole genome shotgun (WGS) entry which is preliminary data.</text>
</comment>
<evidence type="ECO:0000313" key="2">
    <source>
        <dbReference type="EMBL" id="MPC16051.1"/>
    </source>
</evidence>
<reference evidence="2 3" key="1">
    <citation type="submission" date="2019-05" db="EMBL/GenBank/DDBJ databases">
        <title>Another draft genome of Portunus trituberculatus and its Hox gene families provides insights of decapod evolution.</title>
        <authorList>
            <person name="Jeong J.-H."/>
            <person name="Song I."/>
            <person name="Kim S."/>
            <person name="Choi T."/>
            <person name="Kim D."/>
            <person name="Ryu S."/>
            <person name="Kim W."/>
        </authorList>
    </citation>
    <scope>NUCLEOTIDE SEQUENCE [LARGE SCALE GENOMIC DNA]</scope>
    <source>
        <tissue evidence="2">Muscle</tissue>
    </source>
</reference>
<feature type="region of interest" description="Disordered" evidence="1">
    <location>
        <begin position="1"/>
        <end position="24"/>
    </location>
</feature>
<organism evidence="2 3">
    <name type="scientific">Portunus trituberculatus</name>
    <name type="common">Swimming crab</name>
    <name type="synonym">Neptunus trituberculatus</name>
    <dbReference type="NCBI Taxonomy" id="210409"/>
    <lineage>
        <taxon>Eukaryota</taxon>
        <taxon>Metazoa</taxon>
        <taxon>Ecdysozoa</taxon>
        <taxon>Arthropoda</taxon>
        <taxon>Crustacea</taxon>
        <taxon>Multicrustacea</taxon>
        <taxon>Malacostraca</taxon>
        <taxon>Eumalacostraca</taxon>
        <taxon>Eucarida</taxon>
        <taxon>Decapoda</taxon>
        <taxon>Pleocyemata</taxon>
        <taxon>Brachyura</taxon>
        <taxon>Eubrachyura</taxon>
        <taxon>Portunoidea</taxon>
        <taxon>Portunidae</taxon>
        <taxon>Portuninae</taxon>
        <taxon>Portunus</taxon>
    </lineage>
</organism>
<keyword evidence="3" id="KW-1185">Reference proteome</keyword>
<dbReference type="AlphaFoldDB" id="A0A5B7D421"/>